<comment type="caution">
    <text evidence="1">The sequence shown here is derived from an EMBL/GenBank/DDBJ whole genome shotgun (WGS) entry which is preliminary data.</text>
</comment>
<evidence type="ECO:0000313" key="1">
    <source>
        <dbReference type="EMBL" id="MBK9719366.1"/>
    </source>
</evidence>
<evidence type="ECO:0000313" key="2">
    <source>
        <dbReference type="Proteomes" id="UP000808349"/>
    </source>
</evidence>
<accession>A0A9D7XG48</accession>
<reference evidence="1 2" key="1">
    <citation type="submission" date="2020-10" db="EMBL/GenBank/DDBJ databases">
        <title>Connecting structure to function with the recovery of over 1000 high-quality activated sludge metagenome-assembled genomes encoding full-length rRNA genes using long-read sequencing.</title>
        <authorList>
            <person name="Singleton C.M."/>
            <person name="Petriglieri F."/>
            <person name="Kristensen J.M."/>
            <person name="Kirkegaard R.H."/>
            <person name="Michaelsen T.Y."/>
            <person name="Andersen M.H."/>
            <person name="Karst S.M."/>
            <person name="Dueholm M.S."/>
            <person name="Nielsen P.H."/>
            <person name="Albertsen M."/>
        </authorList>
    </citation>
    <scope>NUCLEOTIDE SEQUENCE [LARGE SCALE GENOMIC DNA]</scope>
    <source>
        <strain evidence="1">Ribe_18-Q3-R11-54_BAT3C.373</strain>
    </source>
</reference>
<dbReference type="EMBL" id="JADKFW010000019">
    <property type="protein sequence ID" value="MBK9719366.1"/>
    <property type="molecule type" value="Genomic_DNA"/>
</dbReference>
<sequence length="764" mass="90642">MRQDLFLYLYPMPDDVAQSMLISETESHIHIRPLNANAKKIWLHNKLIRNLITSRKTLILVDSAEDVTLIKELLDQFNINHLSLFFKHSRSEIEKHLIEFSPKTIAGKLDIDPTHEILDQIAIQYHHLAKIYENIYHKTNPSHENYIEQLCRWIKLNTTQINFRLFSNELISHHQYLRLKKGIESATSIHQGNLPLNHPLNHLNDKLFELFLPEEAWTYITHFIDTWIKTGEAILSHLELFLDEWTLSTLSHIQDHLLPLYDTLVQIKINQKVKYDAALKIKYDYTLTKFKNKILEFIPQQHQLADLSWMQTIEELNLSQIQQIIYQHTLSLQLNINPSQLLSQTHKRSFELILSEVNDWLKDINNISILLQPIALKSTTIHEYIKDIKFTISNAKEILNSKTYFEVYFNWKQHYQSFNEIEKNILDQLRQTPYSSWGLQLDLFYYNQGISSSFIHDSIYLTDHTNRIKEHIKKFKNHLPTYIQSLYEQKQFEAIQALIQSNPNLYESVKNNRVNSSSLQEYYHSLPTLATLFPIIILEHQHQEYFPQLNHVGWDEVWNLSHKEDELYEQKLEKSSYHYITINEGLSAKAHFNIAISQAPPIKLKNLLTELHPSEMNKHIFALSSFILSNVNHIRIWINSNQLCLSFLPKQMESIILPLTGLDWNLMHMDGHNSIEKFSELLMHKGTHKSIWIIDQLLVHHNLSLQQIEWQWHLIKCLEYAGFEIIHFDSHLFMQYKNYWPRNTNSLFRSTSKLFHEIKIHERA</sequence>
<proteinExistence type="predicted"/>
<protein>
    <submittedName>
        <fullName evidence="1">Uncharacterized protein</fullName>
    </submittedName>
</protein>
<dbReference type="AlphaFoldDB" id="A0A9D7XG48"/>
<gene>
    <name evidence="1" type="ORF">IPO85_18005</name>
</gene>
<name>A0A9D7XG48_9BACT</name>
<organism evidence="1 2">
    <name type="scientific">Candidatus Defluviibacterium haderslevense</name>
    <dbReference type="NCBI Taxonomy" id="2981993"/>
    <lineage>
        <taxon>Bacteria</taxon>
        <taxon>Pseudomonadati</taxon>
        <taxon>Bacteroidota</taxon>
        <taxon>Saprospiria</taxon>
        <taxon>Saprospirales</taxon>
        <taxon>Saprospiraceae</taxon>
        <taxon>Candidatus Defluviibacterium</taxon>
    </lineage>
</organism>
<dbReference type="Proteomes" id="UP000808349">
    <property type="component" value="Unassembled WGS sequence"/>
</dbReference>